<gene>
    <name evidence="5" type="primary">107371474</name>
</gene>
<dbReference type="GO" id="GO:0005840">
    <property type="term" value="C:ribosome"/>
    <property type="evidence" value="ECO:0007669"/>
    <property type="project" value="UniProtKB-KW"/>
</dbReference>
<dbReference type="EnsemblMetazoa" id="tetur02g09580.1">
    <property type="protein sequence ID" value="tetur02g09580.1"/>
    <property type="gene ID" value="tetur02g09580"/>
</dbReference>
<keyword evidence="3" id="KW-0687">Ribonucleoprotein</keyword>
<evidence type="ECO:0000256" key="2">
    <source>
        <dbReference type="ARBA" id="ARBA00022980"/>
    </source>
</evidence>
<dbReference type="HOGENOM" id="CLU_072226_0_1_1"/>
<dbReference type="InterPro" id="IPR036823">
    <property type="entry name" value="Ribosomal_uS7_dom_sf"/>
</dbReference>
<reference evidence="5" key="2">
    <citation type="submission" date="2015-06" db="UniProtKB">
        <authorList>
            <consortium name="EnsemblMetazoa"/>
        </authorList>
    </citation>
    <scope>IDENTIFICATION</scope>
</reference>
<dbReference type="OrthoDB" id="9972728at2759"/>
<evidence type="ECO:0000259" key="4">
    <source>
        <dbReference type="Pfam" id="PF00177"/>
    </source>
</evidence>
<feature type="domain" description="Small ribosomal subunit protein uS7" evidence="4">
    <location>
        <begin position="72"/>
        <end position="223"/>
    </location>
</feature>
<keyword evidence="2" id="KW-0689">Ribosomal protein</keyword>
<dbReference type="eggNOG" id="KOG3291">
    <property type="taxonomic scope" value="Eukaryota"/>
</dbReference>
<dbReference type="Pfam" id="PF00177">
    <property type="entry name" value="Ribosomal_S7"/>
    <property type="match status" value="1"/>
</dbReference>
<organism evidence="5 6">
    <name type="scientific">Tetranychus urticae</name>
    <name type="common">Two-spotted spider mite</name>
    <dbReference type="NCBI Taxonomy" id="32264"/>
    <lineage>
        <taxon>Eukaryota</taxon>
        <taxon>Metazoa</taxon>
        <taxon>Ecdysozoa</taxon>
        <taxon>Arthropoda</taxon>
        <taxon>Chelicerata</taxon>
        <taxon>Arachnida</taxon>
        <taxon>Acari</taxon>
        <taxon>Acariformes</taxon>
        <taxon>Trombidiformes</taxon>
        <taxon>Prostigmata</taxon>
        <taxon>Eleutherengona</taxon>
        <taxon>Raphignathae</taxon>
        <taxon>Tetranychoidea</taxon>
        <taxon>Tetranychidae</taxon>
        <taxon>Tetranychus</taxon>
    </lineage>
</organism>
<evidence type="ECO:0000313" key="6">
    <source>
        <dbReference type="Proteomes" id="UP000015104"/>
    </source>
</evidence>
<dbReference type="InterPro" id="IPR000235">
    <property type="entry name" value="Ribosomal_uS7"/>
</dbReference>
<dbReference type="OMA" id="HELHKQC"/>
<proteinExistence type="inferred from homology"/>
<evidence type="ECO:0000313" key="5">
    <source>
        <dbReference type="EnsemblMetazoa" id="tetur02g09580.1"/>
    </source>
</evidence>
<keyword evidence="6" id="KW-1185">Reference proteome</keyword>
<dbReference type="PANTHER" id="PTHR11205">
    <property type="entry name" value="RIBOSOMAL PROTEIN S7"/>
    <property type="match status" value="1"/>
</dbReference>
<dbReference type="KEGG" id="tut:107371474"/>
<evidence type="ECO:0000256" key="1">
    <source>
        <dbReference type="ARBA" id="ARBA00007151"/>
    </source>
</evidence>
<dbReference type="AlphaFoldDB" id="T1JWU9"/>
<dbReference type="GO" id="GO:1990904">
    <property type="term" value="C:ribonucleoprotein complex"/>
    <property type="evidence" value="ECO:0007669"/>
    <property type="project" value="UniProtKB-KW"/>
</dbReference>
<evidence type="ECO:0000256" key="3">
    <source>
        <dbReference type="ARBA" id="ARBA00023274"/>
    </source>
</evidence>
<reference evidence="6" key="1">
    <citation type="submission" date="2011-08" db="EMBL/GenBank/DDBJ databases">
        <authorList>
            <person name="Rombauts S."/>
        </authorList>
    </citation>
    <scope>NUCLEOTIDE SEQUENCE</scope>
    <source>
        <strain evidence="6">London</strain>
    </source>
</reference>
<accession>T1JWU9</accession>
<dbReference type="Proteomes" id="UP000015104">
    <property type="component" value="Unassembled WGS sequence"/>
</dbReference>
<name>T1JWU9_TETUR</name>
<sequence length="231" mass="27191">MTIYQSFNFINKLVTKSPVIYQVRWSVWPPMYVRPIPRRENQLKLINEEPDKFKELTFSPIIAAPNDHNASNFYDPFLRRFVNVVHRSGRKAEYEDMIREVMYLIKKKQLAEWRAADTPEKKAKFELDPLVLMKKAVANVKPVVITKYIPKGGVTYSVPFPVLDKTSEYIGMKWINRAAHDHPKPWRAIHVPALVREFIFAFNGEGKAIKQKYDLHKLAETNKAYAHYRWD</sequence>
<dbReference type="EMBL" id="CAEY01000815">
    <property type="status" value="NOT_ANNOTATED_CDS"/>
    <property type="molecule type" value="Genomic_DNA"/>
</dbReference>
<protein>
    <recommendedName>
        <fullName evidence="4">Small ribosomal subunit protein uS7 domain-containing protein</fullName>
    </recommendedName>
</protein>
<dbReference type="GO" id="GO:0006412">
    <property type="term" value="P:translation"/>
    <property type="evidence" value="ECO:0007669"/>
    <property type="project" value="InterPro"/>
</dbReference>
<comment type="similarity">
    <text evidence="1">Belongs to the universal ribosomal protein uS7 family.</text>
</comment>
<dbReference type="InterPro" id="IPR023798">
    <property type="entry name" value="Ribosomal_uS7_dom"/>
</dbReference>
<dbReference type="STRING" id="32264.T1JWU9"/>
<dbReference type="Gene3D" id="1.10.455.10">
    <property type="entry name" value="Ribosomal protein S7 domain"/>
    <property type="match status" value="1"/>
</dbReference>
<dbReference type="SUPFAM" id="SSF47973">
    <property type="entry name" value="Ribosomal protein S7"/>
    <property type="match status" value="1"/>
</dbReference>